<comment type="caution">
    <text evidence="1">The sequence shown here is derived from an EMBL/GenBank/DDBJ whole genome shotgun (WGS) entry which is preliminary data.</text>
</comment>
<sequence>MHRFSERLCSTLKIGVLNKSGLALLLAIGGSFPSYSMEVRGQVALEHRQFFEQGIAGQAGEQTSVTLEPEFYWEWHGGQSSVTFTPFGRWDSLDDNRTHADIRELSYLYYADEFEFKVGISKVFWGVTESQHLVDVINQTDGVESVDGEIKLGQPMIQLTWLQDWGTFEGFVLPYFRERTFASPSGRLGIPQLDTDNARYESSQEQHHIDIALRYSHSIDIWDLGFSLFQGTNRDPYLQGENPSAITPVLVPYYAQMSQISTDIQGIFGDWMWKLEALYRDSLDTSTAVTGGFEYTFIGVLDTSWDIGVLAEYLYDSRGISAPVLGQNDGFVGMRWVANDMAGTEVLLGVTQDFDYVDSRTARVEASSRIGNAWRWNVNAWWFNSDERQDPLYLYRTESFAEVALTYYY</sequence>
<accession>A0AAW7Y0X8</accession>
<dbReference type="RefSeq" id="WP_241149073.1">
    <property type="nucleotide sequence ID" value="NZ_CANMLA010000001.1"/>
</dbReference>
<dbReference type="AlphaFoldDB" id="A0AAW7Y0X8"/>
<protein>
    <submittedName>
        <fullName evidence="1">Uncharacterized protein</fullName>
    </submittedName>
</protein>
<organism evidence="1 2">
    <name type="scientific">Photobacterium sanguinicancri</name>
    <dbReference type="NCBI Taxonomy" id="875932"/>
    <lineage>
        <taxon>Bacteria</taxon>
        <taxon>Pseudomonadati</taxon>
        <taxon>Pseudomonadota</taxon>
        <taxon>Gammaproteobacteria</taxon>
        <taxon>Vibrionales</taxon>
        <taxon>Vibrionaceae</taxon>
        <taxon>Photobacterium</taxon>
    </lineage>
</organism>
<reference evidence="1" key="1">
    <citation type="submission" date="2023-07" db="EMBL/GenBank/DDBJ databases">
        <title>Genome content predicts the carbon catabolic preferences of heterotrophic bacteria.</title>
        <authorList>
            <person name="Gralka M."/>
        </authorList>
    </citation>
    <scope>NUCLEOTIDE SEQUENCE</scope>
    <source>
        <strain evidence="1">G2M05</strain>
    </source>
</reference>
<evidence type="ECO:0000313" key="2">
    <source>
        <dbReference type="Proteomes" id="UP001170624"/>
    </source>
</evidence>
<proteinExistence type="predicted"/>
<name>A0AAW7Y0X8_9GAMM</name>
<evidence type="ECO:0000313" key="1">
    <source>
        <dbReference type="EMBL" id="MDO6542241.1"/>
    </source>
</evidence>
<dbReference type="Proteomes" id="UP001170624">
    <property type="component" value="Unassembled WGS sequence"/>
</dbReference>
<gene>
    <name evidence="1" type="ORF">Q4568_06840</name>
</gene>
<dbReference type="EMBL" id="JAUOPU010000004">
    <property type="protein sequence ID" value="MDO6542241.1"/>
    <property type="molecule type" value="Genomic_DNA"/>
</dbReference>